<sequence>MKDFQLPGNNKRLYPPGHRRTRYLTIISLRKLIVTSRLSPPQPHPVTSWVKLSYSLTTITQLQIQRTESMNMVLHCRHRALALSRRSETTSKDPLSSTITGISPTFSANMTTSPMSDQQSTTISLTYWLNSFSNLFSQSKSTSPDPTPDPIPQQPPLSPIARRYHNDGEVGPEHKIDYRHLPLQNCTTIPSTRALQALADIPTPPLPAHGTPGHIRFAPNLPVPEREFRVRWSDFPPPVQTVRAQPKPNGIAYQVFAASVNQTRMTYRYWGCEEGELLQVCLPLRYDVGHGERARMEQEIGRRRKMMLGVKSREVKERRDGRKKVKRSFKERVIYLEEDQEVE</sequence>
<feature type="region of interest" description="Disordered" evidence="1">
    <location>
        <begin position="138"/>
        <end position="173"/>
    </location>
</feature>
<evidence type="ECO:0000313" key="2">
    <source>
        <dbReference type="EMBL" id="KAF2665978.1"/>
    </source>
</evidence>
<name>A0A6A6U4C2_9PEZI</name>
<evidence type="ECO:0000256" key="1">
    <source>
        <dbReference type="SAM" id="MobiDB-lite"/>
    </source>
</evidence>
<gene>
    <name evidence="2" type="ORF">BT63DRAFT_458340</name>
</gene>
<protein>
    <submittedName>
        <fullName evidence="2">Uncharacterized protein</fullName>
    </submittedName>
</protein>
<keyword evidence="3" id="KW-1185">Reference proteome</keyword>
<evidence type="ECO:0000313" key="3">
    <source>
        <dbReference type="Proteomes" id="UP000799302"/>
    </source>
</evidence>
<accession>A0A6A6U4C2</accession>
<proteinExistence type="predicted"/>
<dbReference type="Proteomes" id="UP000799302">
    <property type="component" value="Unassembled WGS sequence"/>
</dbReference>
<feature type="compositionally biased region" description="Basic and acidic residues" evidence="1">
    <location>
        <begin position="164"/>
        <end position="173"/>
    </location>
</feature>
<feature type="compositionally biased region" description="Pro residues" evidence="1">
    <location>
        <begin position="145"/>
        <end position="158"/>
    </location>
</feature>
<organism evidence="2 3">
    <name type="scientific">Microthyrium microscopicum</name>
    <dbReference type="NCBI Taxonomy" id="703497"/>
    <lineage>
        <taxon>Eukaryota</taxon>
        <taxon>Fungi</taxon>
        <taxon>Dikarya</taxon>
        <taxon>Ascomycota</taxon>
        <taxon>Pezizomycotina</taxon>
        <taxon>Dothideomycetes</taxon>
        <taxon>Dothideomycetes incertae sedis</taxon>
        <taxon>Microthyriales</taxon>
        <taxon>Microthyriaceae</taxon>
        <taxon>Microthyrium</taxon>
    </lineage>
</organism>
<dbReference type="EMBL" id="MU004239">
    <property type="protein sequence ID" value="KAF2665978.1"/>
    <property type="molecule type" value="Genomic_DNA"/>
</dbReference>
<dbReference type="AlphaFoldDB" id="A0A6A6U4C2"/>
<reference evidence="2" key="1">
    <citation type="journal article" date="2020" name="Stud. Mycol.">
        <title>101 Dothideomycetes genomes: a test case for predicting lifestyles and emergence of pathogens.</title>
        <authorList>
            <person name="Haridas S."/>
            <person name="Albert R."/>
            <person name="Binder M."/>
            <person name="Bloem J."/>
            <person name="Labutti K."/>
            <person name="Salamov A."/>
            <person name="Andreopoulos B."/>
            <person name="Baker S."/>
            <person name="Barry K."/>
            <person name="Bills G."/>
            <person name="Bluhm B."/>
            <person name="Cannon C."/>
            <person name="Castanera R."/>
            <person name="Culley D."/>
            <person name="Daum C."/>
            <person name="Ezra D."/>
            <person name="Gonzalez J."/>
            <person name="Henrissat B."/>
            <person name="Kuo A."/>
            <person name="Liang C."/>
            <person name="Lipzen A."/>
            <person name="Lutzoni F."/>
            <person name="Magnuson J."/>
            <person name="Mondo S."/>
            <person name="Nolan M."/>
            <person name="Ohm R."/>
            <person name="Pangilinan J."/>
            <person name="Park H.-J."/>
            <person name="Ramirez L."/>
            <person name="Alfaro M."/>
            <person name="Sun H."/>
            <person name="Tritt A."/>
            <person name="Yoshinaga Y."/>
            <person name="Zwiers L.-H."/>
            <person name="Turgeon B."/>
            <person name="Goodwin S."/>
            <person name="Spatafora J."/>
            <person name="Crous P."/>
            <person name="Grigoriev I."/>
        </authorList>
    </citation>
    <scope>NUCLEOTIDE SEQUENCE</scope>
    <source>
        <strain evidence="2">CBS 115976</strain>
    </source>
</reference>